<proteinExistence type="predicted"/>
<gene>
    <name evidence="4" type="ORF">BOX15_Mlig026598g1</name>
</gene>
<dbReference type="PANTHER" id="PTHR12156:SF5">
    <property type="entry name" value="FI18040P1"/>
    <property type="match status" value="1"/>
</dbReference>
<feature type="coiled-coil region" evidence="1">
    <location>
        <begin position="319"/>
        <end position="486"/>
    </location>
</feature>
<sequence length="893" mass="99161">MPAMRPNQQPQAASTASSAPSSGPDGSQEFQRQASQQSDSDCTAAADELAFLDAVLESLAGSSAYEKLAQIQQPQPQQPPSSPVKQTDLQLCGSVRQRSRIVTNGLLPPQLLAAATANGNRTGSAGCCQESLKQSELLEKEDFAANRNRSDSISSNTSSSSSSSSSSSAESNISLQLSQRMSTIAQSKSSISKKLCAAVSSPDLAVEEVVEEEDEADGCSEDPEVNLQRARVFYAMAMRALSVRRDQLLQLQDRLLFFQTARQDSKRKIASIKLRIGDLDEKIDNKIKEFDASRVCYNDQTTSKRLSFDNAQALLTVAKQCYSERMKEIMQERKQTQMQLDEARAALQALEDESADLEQQLEATDEAETRKQLQEHLKLVEERLEAQRRIYEDLEFKELEDQSRVEEEREHLFRGVVSQQSDLIHKFKDKEAAMQRLEAEARESAARAQAELDELEAERARALAEARREKRRQRAADNKLRELRSRLPQPAPSALIQHPQHHQFWPSALMTSSGYANHRGHQQQLPPQFQERTGTMSDETDDNSFGTTEASYQSSLMTASLHEDLHGRFNESTGGAAADESCGTYDNPTSLVNSYHEGFGSSQATVKAGPSKLQPVQSAQPIQLQPEEEQQQQRKQQLQQEQDELQTLQQLQQQLKIETQQVQEEFIGQQRQDRKMANQIQEAGGAASASDVVKRYQRIGSDSSSGSTVPSLTPMENKDANKKNRPLTRYLPSCDPDFDLREHLLSLGHPLDILHRQVEVTPCCCRGYLTKQGGKFKSWKKRWFVLDRYRKTLAYFSDRSETKIKGCVSFCDILDAYIDRRRAGGGGGLGGVGVGGSGVGSSSGSGSGKKVGFCLSTTERTYRCIAPSPEVLRVWMDSVFTAAEGYLAQTQLG</sequence>
<evidence type="ECO:0000256" key="2">
    <source>
        <dbReference type="SAM" id="MobiDB-lite"/>
    </source>
</evidence>
<dbReference type="InterPro" id="IPR011993">
    <property type="entry name" value="PH-like_dom_sf"/>
</dbReference>
<dbReference type="SUPFAM" id="SSF50729">
    <property type="entry name" value="PH domain-like"/>
    <property type="match status" value="1"/>
</dbReference>
<organism evidence="4 5">
    <name type="scientific">Macrostomum lignano</name>
    <dbReference type="NCBI Taxonomy" id="282301"/>
    <lineage>
        <taxon>Eukaryota</taxon>
        <taxon>Metazoa</taxon>
        <taxon>Spiralia</taxon>
        <taxon>Lophotrochozoa</taxon>
        <taxon>Platyhelminthes</taxon>
        <taxon>Rhabditophora</taxon>
        <taxon>Macrostomorpha</taxon>
        <taxon>Macrostomida</taxon>
        <taxon>Macrostomidae</taxon>
        <taxon>Macrostomum</taxon>
    </lineage>
</organism>
<feature type="region of interest" description="Disordered" evidence="2">
    <location>
        <begin position="145"/>
        <end position="169"/>
    </location>
</feature>
<feature type="compositionally biased region" description="Low complexity" evidence="2">
    <location>
        <begin position="1"/>
        <end position="28"/>
    </location>
</feature>
<dbReference type="InterPro" id="IPR001849">
    <property type="entry name" value="PH_domain"/>
</dbReference>
<reference evidence="4 5" key="1">
    <citation type="submission" date="2017-06" db="EMBL/GenBank/DDBJ databases">
        <title>A platform for efficient transgenesis in Macrostomum lignano, a flatworm model organism for stem cell research.</title>
        <authorList>
            <person name="Berezikov E."/>
        </authorList>
    </citation>
    <scope>NUCLEOTIDE SEQUENCE [LARGE SCALE GENOMIC DNA]</scope>
    <source>
        <strain evidence="4">DV1</strain>
        <tissue evidence="4">Whole organism</tissue>
    </source>
</reference>
<keyword evidence="1" id="KW-0175">Coiled coil</keyword>
<keyword evidence="5" id="KW-1185">Reference proteome</keyword>
<dbReference type="Pfam" id="PF00169">
    <property type="entry name" value="PH"/>
    <property type="match status" value="1"/>
</dbReference>
<feature type="compositionally biased region" description="Polar residues" evidence="2">
    <location>
        <begin position="29"/>
        <end position="41"/>
    </location>
</feature>
<dbReference type="SMART" id="SM00233">
    <property type="entry name" value="PH"/>
    <property type="match status" value="1"/>
</dbReference>
<accession>A0A267ESF3</accession>
<dbReference type="AlphaFoldDB" id="A0A267ESF3"/>
<evidence type="ECO:0000259" key="3">
    <source>
        <dbReference type="PROSITE" id="PS50003"/>
    </source>
</evidence>
<dbReference type="EMBL" id="NIVC01001750">
    <property type="protein sequence ID" value="PAA64441.1"/>
    <property type="molecule type" value="Genomic_DNA"/>
</dbReference>
<dbReference type="OrthoDB" id="6020705at2759"/>
<name>A0A267ESF3_9PLAT</name>
<dbReference type="InterPro" id="IPR052212">
    <property type="entry name" value="PH-like_domain"/>
</dbReference>
<dbReference type="Gene3D" id="2.30.29.30">
    <property type="entry name" value="Pleckstrin-homology domain (PH domain)/Phosphotyrosine-binding domain (PTB)"/>
    <property type="match status" value="1"/>
</dbReference>
<feature type="region of interest" description="Disordered" evidence="2">
    <location>
        <begin position="1"/>
        <end position="43"/>
    </location>
</feature>
<evidence type="ECO:0000256" key="1">
    <source>
        <dbReference type="SAM" id="Coils"/>
    </source>
</evidence>
<dbReference type="PROSITE" id="PS50003">
    <property type="entry name" value="PH_DOMAIN"/>
    <property type="match status" value="1"/>
</dbReference>
<dbReference type="Proteomes" id="UP000215902">
    <property type="component" value="Unassembled WGS sequence"/>
</dbReference>
<comment type="caution">
    <text evidence="4">The sequence shown here is derived from an EMBL/GenBank/DDBJ whole genome shotgun (WGS) entry which is preliminary data.</text>
</comment>
<protein>
    <recommendedName>
        <fullName evidence="3">PH domain-containing protein</fullName>
    </recommendedName>
</protein>
<feature type="region of interest" description="Disordered" evidence="2">
    <location>
        <begin position="699"/>
        <end position="728"/>
    </location>
</feature>
<evidence type="ECO:0000313" key="5">
    <source>
        <dbReference type="Proteomes" id="UP000215902"/>
    </source>
</evidence>
<feature type="compositionally biased region" description="Low complexity" evidence="2">
    <location>
        <begin position="151"/>
        <end position="169"/>
    </location>
</feature>
<feature type="region of interest" description="Disordered" evidence="2">
    <location>
        <begin position="602"/>
        <end position="638"/>
    </location>
</feature>
<evidence type="ECO:0000313" key="4">
    <source>
        <dbReference type="EMBL" id="PAA64441.1"/>
    </source>
</evidence>
<feature type="domain" description="PH" evidence="3">
    <location>
        <begin position="762"/>
        <end position="884"/>
    </location>
</feature>
<dbReference type="PANTHER" id="PTHR12156">
    <property type="entry name" value="PLECKSTRIN HOMOLOGY-LIKE DOMAIN, FAMILY B, MEMBER 3"/>
    <property type="match status" value="1"/>
</dbReference>